<organism evidence="2">
    <name type="scientific">Anthurium amnicola</name>
    <dbReference type="NCBI Taxonomy" id="1678845"/>
    <lineage>
        <taxon>Eukaryota</taxon>
        <taxon>Viridiplantae</taxon>
        <taxon>Streptophyta</taxon>
        <taxon>Embryophyta</taxon>
        <taxon>Tracheophyta</taxon>
        <taxon>Spermatophyta</taxon>
        <taxon>Magnoliopsida</taxon>
        <taxon>Liliopsida</taxon>
        <taxon>Araceae</taxon>
        <taxon>Pothoideae</taxon>
        <taxon>Potheae</taxon>
        <taxon>Anthurium</taxon>
    </lineage>
</organism>
<accession>A0A1D1XEI3</accession>
<gene>
    <name evidence="2" type="primary">EREBP1_2</name>
    <name evidence="2" type="ORF">g.79964</name>
</gene>
<dbReference type="EMBL" id="GDJX01027200">
    <property type="protein sequence ID" value="JAT40736.1"/>
    <property type="molecule type" value="Transcribed_RNA"/>
</dbReference>
<dbReference type="AlphaFoldDB" id="A0A1D1XEI3"/>
<reference evidence="2" key="1">
    <citation type="submission" date="2015-07" db="EMBL/GenBank/DDBJ databases">
        <title>Transcriptome Assembly of Anthurium amnicola.</title>
        <authorList>
            <person name="Suzuki J."/>
        </authorList>
    </citation>
    <scope>NUCLEOTIDE SEQUENCE</scope>
</reference>
<name>A0A1D1XEI3_9ARAE</name>
<sequence length="214" mass="23533">KAKVNFPEEAAEAGRKCSRRATATNVPKPNPAEKMNANEHFNYTRHLDHNTYSTYGSIKEQDPAKQSEYVNSLSADISVTSGDGGGFGLQSDPSSSSLDCSVFGWGHESRRPEITSVIAPIKMEATELGIMGEENAQKRLKNNAGDAVTIENTAIALSEELPDFEYLNFLQMPYLYGCPGDSVESLFGSDVAQECERPIDLWSFDDMPLTYTVF</sequence>
<evidence type="ECO:0000256" key="1">
    <source>
        <dbReference type="SAM" id="MobiDB-lite"/>
    </source>
</evidence>
<protein>
    <submittedName>
        <fullName evidence="2">Ethylene-responsive transcription factor 1</fullName>
    </submittedName>
</protein>
<evidence type="ECO:0000313" key="2">
    <source>
        <dbReference type="EMBL" id="JAT40736.1"/>
    </source>
</evidence>
<proteinExistence type="predicted"/>
<feature type="region of interest" description="Disordered" evidence="1">
    <location>
        <begin position="1"/>
        <end position="36"/>
    </location>
</feature>
<feature type="non-terminal residue" evidence="2">
    <location>
        <position position="1"/>
    </location>
</feature>